<accession>A0A2J7RBM5</accession>
<name>A0A2J7RBM5_9NEOP</name>
<gene>
    <name evidence="2" type="ORF">B7P43_G13368</name>
</gene>
<dbReference type="Proteomes" id="UP000235965">
    <property type="component" value="Unassembled WGS sequence"/>
</dbReference>
<evidence type="ECO:0000256" key="1">
    <source>
        <dbReference type="SAM" id="SignalP"/>
    </source>
</evidence>
<keyword evidence="1" id="KW-0732">Signal</keyword>
<proteinExistence type="predicted"/>
<protein>
    <submittedName>
        <fullName evidence="2">Uncharacterized protein</fullName>
    </submittedName>
</protein>
<dbReference type="InParanoid" id="A0A2J7RBM5"/>
<feature type="signal peptide" evidence="1">
    <location>
        <begin position="1"/>
        <end position="20"/>
    </location>
</feature>
<organism evidence="2 3">
    <name type="scientific">Cryptotermes secundus</name>
    <dbReference type="NCBI Taxonomy" id="105785"/>
    <lineage>
        <taxon>Eukaryota</taxon>
        <taxon>Metazoa</taxon>
        <taxon>Ecdysozoa</taxon>
        <taxon>Arthropoda</taxon>
        <taxon>Hexapoda</taxon>
        <taxon>Insecta</taxon>
        <taxon>Pterygota</taxon>
        <taxon>Neoptera</taxon>
        <taxon>Polyneoptera</taxon>
        <taxon>Dictyoptera</taxon>
        <taxon>Blattodea</taxon>
        <taxon>Blattoidea</taxon>
        <taxon>Termitoidae</taxon>
        <taxon>Kalotermitidae</taxon>
        <taxon>Cryptotermitinae</taxon>
        <taxon>Cryptotermes</taxon>
    </lineage>
</organism>
<dbReference type="EMBL" id="NEVH01005895">
    <property type="protein sequence ID" value="PNF38218.1"/>
    <property type="molecule type" value="Genomic_DNA"/>
</dbReference>
<comment type="caution">
    <text evidence="2">The sequence shown here is derived from an EMBL/GenBank/DDBJ whole genome shotgun (WGS) entry which is preliminary data.</text>
</comment>
<keyword evidence="3" id="KW-1185">Reference proteome</keyword>
<reference evidence="2 3" key="1">
    <citation type="submission" date="2017-12" db="EMBL/GenBank/DDBJ databases">
        <title>Hemimetabolous genomes reveal molecular basis of termite eusociality.</title>
        <authorList>
            <person name="Harrison M.C."/>
            <person name="Jongepier E."/>
            <person name="Robertson H.M."/>
            <person name="Arning N."/>
            <person name="Bitard-Feildel T."/>
            <person name="Chao H."/>
            <person name="Childers C.P."/>
            <person name="Dinh H."/>
            <person name="Doddapaneni H."/>
            <person name="Dugan S."/>
            <person name="Gowin J."/>
            <person name="Greiner C."/>
            <person name="Han Y."/>
            <person name="Hu H."/>
            <person name="Hughes D.S.T."/>
            <person name="Huylmans A.-K."/>
            <person name="Kemena C."/>
            <person name="Kremer L.P.M."/>
            <person name="Lee S.L."/>
            <person name="Lopez-Ezquerra A."/>
            <person name="Mallet L."/>
            <person name="Monroy-Kuhn J.M."/>
            <person name="Moser A."/>
            <person name="Murali S.C."/>
            <person name="Muzny D.M."/>
            <person name="Otani S."/>
            <person name="Piulachs M.-D."/>
            <person name="Poelchau M."/>
            <person name="Qu J."/>
            <person name="Schaub F."/>
            <person name="Wada-Katsumata A."/>
            <person name="Worley K.C."/>
            <person name="Xie Q."/>
            <person name="Ylla G."/>
            <person name="Poulsen M."/>
            <person name="Gibbs R.A."/>
            <person name="Schal C."/>
            <person name="Richards S."/>
            <person name="Belles X."/>
            <person name="Korb J."/>
            <person name="Bornberg-Bauer E."/>
        </authorList>
    </citation>
    <scope>NUCLEOTIDE SEQUENCE [LARGE SCALE GENOMIC DNA]</scope>
    <source>
        <tissue evidence="2">Whole body</tissue>
    </source>
</reference>
<evidence type="ECO:0000313" key="2">
    <source>
        <dbReference type="EMBL" id="PNF38218.1"/>
    </source>
</evidence>
<feature type="chain" id="PRO_5014410441" evidence="1">
    <location>
        <begin position="21"/>
        <end position="93"/>
    </location>
</feature>
<dbReference type="AlphaFoldDB" id="A0A2J7RBM5"/>
<evidence type="ECO:0000313" key="3">
    <source>
        <dbReference type="Proteomes" id="UP000235965"/>
    </source>
</evidence>
<sequence>MDRATLLFLIFACLTLATHGNNVTDCHAVKCAWMEEKICPGEFFQKEPSIGKCCPFCLVIVEGGHSCISTHPGFHIVCRNPYNCHDGVCSKLL</sequence>